<name>A0ABN0WJE4_9ACTN</name>
<keyword evidence="3" id="KW-1185">Reference proteome</keyword>
<feature type="region of interest" description="Disordered" evidence="1">
    <location>
        <begin position="56"/>
        <end position="90"/>
    </location>
</feature>
<evidence type="ECO:0000256" key="1">
    <source>
        <dbReference type="SAM" id="MobiDB-lite"/>
    </source>
</evidence>
<evidence type="ECO:0000313" key="2">
    <source>
        <dbReference type="EMBL" id="GAA0339671.1"/>
    </source>
</evidence>
<organism evidence="2 3">
    <name type="scientific">Actinoallomurus spadix</name>
    <dbReference type="NCBI Taxonomy" id="79912"/>
    <lineage>
        <taxon>Bacteria</taxon>
        <taxon>Bacillati</taxon>
        <taxon>Actinomycetota</taxon>
        <taxon>Actinomycetes</taxon>
        <taxon>Streptosporangiales</taxon>
        <taxon>Thermomonosporaceae</taxon>
        <taxon>Actinoallomurus</taxon>
    </lineage>
</organism>
<evidence type="ECO:0000313" key="3">
    <source>
        <dbReference type="Proteomes" id="UP001501822"/>
    </source>
</evidence>
<protein>
    <recommendedName>
        <fullName evidence="4">Transposase</fullName>
    </recommendedName>
</protein>
<sequence>MFRSGGHRSAPEDSLAALSTWFENHRAHRKADAAYQAGTAGTARRGKAFADRFPERVEGSHGARPEDPLGVGGRAATPGRRSAGLVDRLG</sequence>
<comment type="caution">
    <text evidence="2">The sequence shown here is derived from an EMBL/GenBank/DDBJ whole genome shotgun (WGS) entry which is preliminary data.</text>
</comment>
<dbReference type="EMBL" id="BAAABM010000022">
    <property type="protein sequence ID" value="GAA0339671.1"/>
    <property type="molecule type" value="Genomic_DNA"/>
</dbReference>
<dbReference type="Proteomes" id="UP001501822">
    <property type="component" value="Unassembled WGS sequence"/>
</dbReference>
<accession>A0ABN0WJE4</accession>
<gene>
    <name evidence="2" type="ORF">GCM10010151_31630</name>
</gene>
<evidence type="ECO:0008006" key="4">
    <source>
        <dbReference type="Google" id="ProtNLM"/>
    </source>
</evidence>
<feature type="compositionally biased region" description="Basic and acidic residues" evidence="1">
    <location>
        <begin position="56"/>
        <end position="67"/>
    </location>
</feature>
<proteinExistence type="predicted"/>
<reference evidence="2 3" key="1">
    <citation type="journal article" date="2019" name="Int. J. Syst. Evol. Microbiol.">
        <title>The Global Catalogue of Microorganisms (GCM) 10K type strain sequencing project: providing services to taxonomists for standard genome sequencing and annotation.</title>
        <authorList>
            <consortium name="The Broad Institute Genomics Platform"/>
            <consortium name="The Broad Institute Genome Sequencing Center for Infectious Disease"/>
            <person name="Wu L."/>
            <person name="Ma J."/>
        </authorList>
    </citation>
    <scope>NUCLEOTIDE SEQUENCE [LARGE SCALE GENOMIC DNA]</scope>
    <source>
        <strain evidence="2 3">JCM 3146</strain>
    </source>
</reference>